<name>A0ABU3DMH0_9FLAO</name>
<gene>
    <name evidence="3" type="ORF">RM541_00750</name>
</gene>
<feature type="domain" description="UspA" evidence="2">
    <location>
        <begin position="1"/>
        <end position="147"/>
    </location>
</feature>
<dbReference type="PRINTS" id="PR01438">
    <property type="entry name" value="UNVRSLSTRESS"/>
</dbReference>
<dbReference type="CDD" id="cd00293">
    <property type="entry name" value="USP-like"/>
    <property type="match status" value="1"/>
</dbReference>
<evidence type="ECO:0000256" key="1">
    <source>
        <dbReference type="ARBA" id="ARBA00008791"/>
    </source>
</evidence>
<dbReference type="RefSeq" id="WP_311498325.1">
    <property type="nucleotide sequence ID" value="NZ_JAVRHN010000001.1"/>
</dbReference>
<reference evidence="3 4" key="1">
    <citation type="submission" date="2023-09" db="EMBL/GenBank/DDBJ databases">
        <authorList>
            <person name="Rey-Velasco X."/>
        </authorList>
    </citation>
    <scope>NUCLEOTIDE SEQUENCE [LARGE SCALE GENOMIC DNA]</scope>
    <source>
        <strain evidence="3 4">F225</strain>
    </source>
</reference>
<dbReference type="Gene3D" id="3.40.50.620">
    <property type="entry name" value="HUPs"/>
    <property type="match status" value="2"/>
</dbReference>
<dbReference type="InterPro" id="IPR006016">
    <property type="entry name" value="UspA"/>
</dbReference>
<protein>
    <submittedName>
        <fullName evidence="3">Universal stress protein</fullName>
    </submittedName>
</protein>
<dbReference type="SUPFAM" id="SSF52402">
    <property type="entry name" value="Adenine nucleotide alpha hydrolases-like"/>
    <property type="match status" value="2"/>
</dbReference>
<comment type="similarity">
    <text evidence="1">Belongs to the universal stress protein A family.</text>
</comment>
<dbReference type="PANTHER" id="PTHR46268">
    <property type="entry name" value="STRESS RESPONSE PROTEIN NHAX"/>
    <property type="match status" value="1"/>
</dbReference>
<evidence type="ECO:0000313" key="4">
    <source>
        <dbReference type="Proteomes" id="UP001253848"/>
    </source>
</evidence>
<dbReference type="InterPro" id="IPR006015">
    <property type="entry name" value="Universal_stress_UspA"/>
</dbReference>
<dbReference type="EMBL" id="JAVRHN010000001">
    <property type="protein sequence ID" value="MDT0684876.1"/>
    <property type="molecule type" value="Genomic_DNA"/>
</dbReference>
<evidence type="ECO:0000259" key="2">
    <source>
        <dbReference type="Pfam" id="PF00582"/>
    </source>
</evidence>
<comment type="caution">
    <text evidence="3">The sequence shown here is derived from an EMBL/GenBank/DDBJ whole genome shotgun (WGS) entry which is preliminary data.</text>
</comment>
<dbReference type="InterPro" id="IPR014729">
    <property type="entry name" value="Rossmann-like_a/b/a_fold"/>
</dbReference>
<organism evidence="3 4">
    <name type="scientific">Autumnicola psychrophila</name>
    <dbReference type="NCBI Taxonomy" id="3075592"/>
    <lineage>
        <taxon>Bacteria</taxon>
        <taxon>Pseudomonadati</taxon>
        <taxon>Bacteroidota</taxon>
        <taxon>Flavobacteriia</taxon>
        <taxon>Flavobacteriales</taxon>
        <taxon>Flavobacteriaceae</taxon>
        <taxon>Autumnicola</taxon>
    </lineage>
</organism>
<proteinExistence type="inferred from homology"/>
<accession>A0ABU3DMH0</accession>
<dbReference type="Proteomes" id="UP001253848">
    <property type="component" value="Unassembled WGS sequence"/>
</dbReference>
<keyword evidence="4" id="KW-1185">Reference proteome</keyword>
<dbReference type="PANTHER" id="PTHR46268:SF6">
    <property type="entry name" value="UNIVERSAL STRESS PROTEIN UP12"/>
    <property type="match status" value="1"/>
</dbReference>
<dbReference type="Pfam" id="PF00582">
    <property type="entry name" value="Usp"/>
    <property type="match status" value="1"/>
</dbReference>
<evidence type="ECO:0000313" key="3">
    <source>
        <dbReference type="EMBL" id="MDT0684876.1"/>
    </source>
</evidence>
<sequence length="282" mass="32426">MKNILFATDFSKEAYCALYYATRLFKNEECKFYISNFFGDKRDTSVYRIVNEEDYKLIPQLKAKSLEGCKEVMHNIVRDSGRENHQFEIFTSDQALVTALPAVVIKKNIDFVVMGTRGHSGVVDGFIGSNTSKLIEESLACPLLVVPKERDFTSPQKLALATEFRKPFSSAILKPLIELATSFESSISIIYVGEEEELNKKQIENRNNLRKLLKGIDTHIIYLSSDEEISKTISDYIKTKGINLLSMIYYKHEFFEKIFREPVVKKIDHHLAFPFLVLPEEK</sequence>